<evidence type="ECO:0000256" key="5">
    <source>
        <dbReference type="ARBA" id="ARBA00022741"/>
    </source>
</evidence>
<evidence type="ECO:0000313" key="10">
    <source>
        <dbReference type="EMBL" id="TWI55501.1"/>
    </source>
</evidence>
<dbReference type="NCBIfam" id="TIGR02432">
    <property type="entry name" value="lysidine_TilS_N"/>
    <property type="match status" value="1"/>
</dbReference>
<dbReference type="PANTHER" id="PTHR43033:SF1">
    <property type="entry name" value="TRNA(ILE)-LYSIDINE SYNTHASE-RELATED"/>
    <property type="match status" value="1"/>
</dbReference>
<dbReference type="InterPro" id="IPR012796">
    <property type="entry name" value="Lysidine-tRNA-synth_C"/>
</dbReference>
<gene>
    <name evidence="8" type="primary">tilS</name>
    <name evidence="10" type="ORF">IQ22_01424</name>
</gene>
<dbReference type="SUPFAM" id="SSF52402">
    <property type="entry name" value="Adenine nucleotide alpha hydrolases-like"/>
    <property type="match status" value="1"/>
</dbReference>
<reference evidence="10 11" key="1">
    <citation type="journal article" date="2015" name="Stand. Genomic Sci.">
        <title>Genomic Encyclopedia of Bacterial and Archaeal Type Strains, Phase III: the genomes of soil and plant-associated and newly described type strains.</title>
        <authorList>
            <person name="Whitman W.B."/>
            <person name="Woyke T."/>
            <person name="Klenk H.P."/>
            <person name="Zhou Y."/>
            <person name="Lilburn T.G."/>
            <person name="Beck B.J."/>
            <person name="De Vos P."/>
            <person name="Vandamme P."/>
            <person name="Eisen J.A."/>
            <person name="Garrity G."/>
            <person name="Hugenholtz P."/>
            <person name="Kyrpides N.C."/>
        </authorList>
    </citation>
    <scope>NUCLEOTIDE SEQUENCE [LARGE SCALE GENOMIC DNA]</scope>
    <source>
        <strain evidence="10 11">CGMCC 1.6858</strain>
    </source>
</reference>
<comment type="catalytic activity">
    <reaction evidence="7 8">
        <text>cytidine(34) in tRNA(Ile2) + L-lysine + ATP = lysidine(34) in tRNA(Ile2) + AMP + diphosphate + H(+)</text>
        <dbReference type="Rhea" id="RHEA:43744"/>
        <dbReference type="Rhea" id="RHEA-COMP:10625"/>
        <dbReference type="Rhea" id="RHEA-COMP:10670"/>
        <dbReference type="ChEBI" id="CHEBI:15378"/>
        <dbReference type="ChEBI" id="CHEBI:30616"/>
        <dbReference type="ChEBI" id="CHEBI:32551"/>
        <dbReference type="ChEBI" id="CHEBI:33019"/>
        <dbReference type="ChEBI" id="CHEBI:82748"/>
        <dbReference type="ChEBI" id="CHEBI:83665"/>
        <dbReference type="ChEBI" id="CHEBI:456215"/>
        <dbReference type="EC" id="6.3.4.19"/>
    </reaction>
</comment>
<dbReference type="InterPro" id="IPR014729">
    <property type="entry name" value="Rossmann-like_a/b/a_fold"/>
</dbReference>
<comment type="subcellular location">
    <subcellularLocation>
        <location evidence="1 8">Cytoplasm</location>
    </subcellularLocation>
</comment>
<keyword evidence="2 8" id="KW-0963">Cytoplasm</keyword>
<comment type="similarity">
    <text evidence="8">Belongs to the tRNA(Ile)-lysidine synthase family.</text>
</comment>
<keyword evidence="11" id="KW-1185">Reference proteome</keyword>
<dbReference type="InterPro" id="IPR011063">
    <property type="entry name" value="TilS/TtcA_N"/>
</dbReference>
<dbReference type="Pfam" id="PF09179">
    <property type="entry name" value="TilS"/>
    <property type="match status" value="1"/>
</dbReference>
<organism evidence="10 11">
    <name type="scientific">Pseudomonas duriflava</name>
    <dbReference type="NCBI Taxonomy" id="459528"/>
    <lineage>
        <taxon>Bacteria</taxon>
        <taxon>Pseudomonadati</taxon>
        <taxon>Pseudomonadota</taxon>
        <taxon>Gammaproteobacteria</taxon>
        <taxon>Pseudomonadales</taxon>
        <taxon>Pseudomonadaceae</taxon>
        <taxon>Pseudomonas</taxon>
    </lineage>
</organism>
<dbReference type="EMBL" id="VLKY01000004">
    <property type="protein sequence ID" value="TWI55501.1"/>
    <property type="molecule type" value="Genomic_DNA"/>
</dbReference>
<evidence type="ECO:0000259" key="9">
    <source>
        <dbReference type="SMART" id="SM00977"/>
    </source>
</evidence>
<evidence type="ECO:0000256" key="7">
    <source>
        <dbReference type="ARBA" id="ARBA00048539"/>
    </source>
</evidence>
<keyword evidence="4 8" id="KW-0819">tRNA processing</keyword>
<dbReference type="NCBIfam" id="TIGR02433">
    <property type="entry name" value="lysidine_TilS_C"/>
    <property type="match status" value="1"/>
</dbReference>
<evidence type="ECO:0000256" key="8">
    <source>
        <dbReference type="HAMAP-Rule" id="MF_01161"/>
    </source>
</evidence>
<comment type="caution">
    <text evidence="10">The sequence shown here is derived from an EMBL/GenBank/DDBJ whole genome shotgun (WGS) entry which is preliminary data.</text>
</comment>
<dbReference type="InterPro" id="IPR015262">
    <property type="entry name" value="tRNA_Ile_lys_synt_subst-bd"/>
</dbReference>
<comment type="function">
    <text evidence="8">Ligates lysine onto the cytidine present at position 34 of the AUA codon-specific tRNA(Ile) that contains the anticodon CAU, in an ATP-dependent manner. Cytidine is converted to lysidine, thus changing the amino acid specificity of the tRNA from methionine to isoleucine.</text>
</comment>
<dbReference type="SMART" id="SM00977">
    <property type="entry name" value="TilS_C"/>
    <property type="match status" value="1"/>
</dbReference>
<dbReference type="AlphaFoldDB" id="A0A562QFI9"/>
<feature type="binding site" evidence="8">
    <location>
        <begin position="33"/>
        <end position="38"/>
    </location>
    <ligand>
        <name>ATP</name>
        <dbReference type="ChEBI" id="CHEBI:30616"/>
    </ligand>
</feature>
<dbReference type="CDD" id="cd01992">
    <property type="entry name" value="TilS_N"/>
    <property type="match status" value="1"/>
</dbReference>
<name>A0A562QFI9_9PSED</name>
<dbReference type="Proteomes" id="UP000316905">
    <property type="component" value="Unassembled WGS sequence"/>
</dbReference>
<feature type="domain" description="Lysidine-tRNA(Ile) synthetase C-terminal" evidence="9">
    <location>
        <begin position="367"/>
        <end position="435"/>
    </location>
</feature>
<dbReference type="SUPFAM" id="SSF82829">
    <property type="entry name" value="MesJ substrate recognition domain-like"/>
    <property type="match status" value="1"/>
</dbReference>
<dbReference type="PANTHER" id="PTHR43033">
    <property type="entry name" value="TRNA(ILE)-LYSIDINE SYNTHASE-RELATED"/>
    <property type="match status" value="1"/>
</dbReference>
<evidence type="ECO:0000256" key="4">
    <source>
        <dbReference type="ARBA" id="ARBA00022694"/>
    </source>
</evidence>
<evidence type="ECO:0000256" key="6">
    <source>
        <dbReference type="ARBA" id="ARBA00022840"/>
    </source>
</evidence>
<dbReference type="InterPro" id="IPR012094">
    <property type="entry name" value="tRNA_Ile_lys_synt"/>
</dbReference>
<sequence length="445" mass="49957">MVSAFYEQNRLRARVADALAPWLKAPCWHVAFSGGLDSTVLLHIVAYLARQGASPALQAIHVHHGLLGVADTWVVACQRTCEQFQVPLVVEHVRVDQKASLERAARDARYAALSAYVEAGDIVLTAQHRDDQAETLLLRLLRGAGVKGLASMATSRRLGSGFLVRPLLNVPRAELLAYAQAEGLNWVEDPSNAQTVQDRNYLRHEIIPRLQVRWPGVTTNLARSAEHMAEALEILDERAYDDVAQAQRSNVWPWLDLPSLDLETLKTLSEARQRNAIRYWLQAYTRMPDTNHWAGWHALRDASASATPAWRLEQGEVQRGAGRIWWLPAAWLKVQPSGTLSFDQQNRLSLGANGWVELQGKKPAGHLQVRYRQGGEIMYAPRRGHRDLKRLLNERQVPAFLRARLPLLFCDDNLVAVANLEGLDSAPDKSWRLVWYPSTNGLCLS</sequence>
<dbReference type="GO" id="GO:0005524">
    <property type="term" value="F:ATP binding"/>
    <property type="evidence" value="ECO:0007669"/>
    <property type="project" value="UniProtKB-UniRule"/>
</dbReference>
<evidence type="ECO:0000313" key="11">
    <source>
        <dbReference type="Proteomes" id="UP000316905"/>
    </source>
</evidence>
<dbReference type="Gene3D" id="3.40.50.620">
    <property type="entry name" value="HUPs"/>
    <property type="match status" value="1"/>
</dbReference>
<dbReference type="InterPro" id="IPR012795">
    <property type="entry name" value="tRNA_Ile_lys_synt_N"/>
</dbReference>
<dbReference type="RefSeq" id="WP_145140113.1">
    <property type="nucleotide sequence ID" value="NZ_VLKY01000004.1"/>
</dbReference>
<keyword evidence="6 8" id="KW-0067">ATP-binding</keyword>
<proteinExistence type="inferred from homology"/>
<keyword evidence="3 8" id="KW-0436">Ligase</keyword>
<accession>A0A562QFI9</accession>
<dbReference type="EC" id="6.3.4.19" evidence="8"/>
<dbReference type="Pfam" id="PF11734">
    <property type="entry name" value="TilS_C"/>
    <property type="match status" value="1"/>
</dbReference>
<dbReference type="GO" id="GO:0005737">
    <property type="term" value="C:cytoplasm"/>
    <property type="evidence" value="ECO:0007669"/>
    <property type="project" value="UniProtKB-SubCell"/>
</dbReference>
<comment type="domain">
    <text evidence="8">The N-terminal region contains the highly conserved SGGXDS motif, predicted to be a P-loop motif involved in ATP binding.</text>
</comment>
<dbReference type="GO" id="GO:0006400">
    <property type="term" value="P:tRNA modification"/>
    <property type="evidence" value="ECO:0007669"/>
    <property type="project" value="UniProtKB-UniRule"/>
</dbReference>
<dbReference type="Gene3D" id="1.20.59.20">
    <property type="match status" value="1"/>
</dbReference>
<keyword evidence="5 8" id="KW-0547">Nucleotide-binding</keyword>
<evidence type="ECO:0000256" key="2">
    <source>
        <dbReference type="ARBA" id="ARBA00022490"/>
    </source>
</evidence>
<protein>
    <recommendedName>
        <fullName evidence="8">tRNA(Ile)-lysidine synthase</fullName>
        <ecNumber evidence="8">6.3.4.19</ecNumber>
    </recommendedName>
    <alternativeName>
        <fullName evidence="8">tRNA(Ile)-2-lysyl-cytidine synthase</fullName>
    </alternativeName>
    <alternativeName>
        <fullName evidence="8">tRNA(Ile)-lysidine synthetase</fullName>
    </alternativeName>
</protein>
<dbReference type="GO" id="GO:0032267">
    <property type="term" value="F:tRNA(Ile)-lysidine synthase activity"/>
    <property type="evidence" value="ECO:0007669"/>
    <property type="project" value="UniProtKB-EC"/>
</dbReference>
<evidence type="ECO:0000256" key="3">
    <source>
        <dbReference type="ARBA" id="ARBA00022598"/>
    </source>
</evidence>
<dbReference type="OrthoDB" id="9807403at2"/>
<dbReference type="SUPFAM" id="SSF56037">
    <property type="entry name" value="PheT/TilS domain"/>
    <property type="match status" value="1"/>
</dbReference>
<dbReference type="Pfam" id="PF01171">
    <property type="entry name" value="ATP_bind_3"/>
    <property type="match status" value="1"/>
</dbReference>
<dbReference type="HAMAP" id="MF_01161">
    <property type="entry name" value="tRNA_Ile_lys_synt"/>
    <property type="match status" value="1"/>
</dbReference>
<evidence type="ECO:0000256" key="1">
    <source>
        <dbReference type="ARBA" id="ARBA00004496"/>
    </source>
</evidence>